<dbReference type="InterPro" id="IPR020846">
    <property type="entry name" value="MFS_dom"/>
</dbReference>
<keyword evidence="3 4" id="KW-0472">Membrane</keyword>
<protein>
    <submittedName>
        <fullName evidence="6">MFS transporter</fullName>
    </submittedName>
</protein>
<feature type="transmembrane region" description="Helical" evidence="4">
    <location>
        <begin position="70"/>
        <end position="89"/>
    </location>
</feature>
<feature type="domain" description="Major facilitator superfamily (MFS) profile" evidence="5">
    <location>
        <begin position="1"/>
        <end position="386"/>
    </location>
</feature>
<feature type="transmembrane region" description="Helical" evidence="4">
    <location>
        <begin position="159"/>
        <end position="179"/>
    </location>
</feature>
<proteinExistence type="predicted"/>
<dbReference type="Proteomes" id="UP000251402">
    <property type="component" value="Chromosome"/>
</dbReference>
<dbReference type="InterPro" id="IPR011701">
    <property type="entry name" value="MFS"/>
</dbReference>
<feature type="transmembrane region" description="Helical" evidence="4">
    <location>
        <begin position="246"/>
        <end position="267"/>
    </location>
</feature>
<evidence type="ECO:0000259" key="5">
    <source>
        <dbReference type="PROSITE" id="PS50850"/>
    </source>
</evidence>
<evidence type="ECO:0000313" key="7">
    <source>
        <dbReference type="Proteomes" id="UP000251402"/>
    </source>
</evidence>
<dbReference type="PROSITE" id="PS50850">
    <property type="entry name" value="MFS"/>
    <property type="match status" value="1"/>
</dbReference>
<evidence type="ECO:0000256" key="4">
    <source>
        <dbReference type="SAM" id="Phobius"/>
    </source>
</evidence>
<feature type="transmembrane region" description="Helical" evidence="4">
    <location>
        <begin position="274"/>
        <end position="293"/>
    </location>
</feature>
<dbReference type="SUPFAM" id="SSF103473">
    <property type="entry name" value="MFS general substrate transporter"/>
    <property type="match status" value="1"/>
</dbReference>
<dbReference type="Pfam" id="PF07690">
    <property type="entry name" value="MFS_1"/>
    <property type="match status" value="1"/>
</dbReference>
<dbReference type="GO" id="GO:0022857">
    <property type="term" value="F:transmembrane transporter activity"/>
    <property type="evidence" value="ECO:0007669"/>
    <property type="project" value="InterPro"/>
</dbReference>
<keyword evidence="1 4" id="KW-0812">Transmembrane</keyword>
<name>A0A5C1I5B9_9SPHI</name>
<feature type="transmembrane region" description="Helical" evidence="4">
    <location>
        <begin position="363"/>
        <end position="382"/>
    </location>
</feature>
<dbReference type="AlphaFoldDB" id="A0A5C1I5B9"/>
<feature type="transmembrane region" description="Helical" evidence="4">
    <location>
        <begin position="127"/>
        <end position="147"/>
    </location>
</feature>
<gene>
    <name evidence="6" type="ORF">DEO27_024600</name>
</gene>
<dbReference type="GO" id="GO:0005886">
    <property type="term" value="C:plasma membrane"/>
    <property type="evidence" value="ECO:0007669"/>
    <property type="project" value="TreeGrafter"/>
</dbReference>
<keyword evidence="2 4" id="KW-1133">Transmembrane helix</keyword>
<feature type="transmembrane region" description="Helical" evidence="4">
    <location>
        <begin position="95"/>
        <end position="115"/>
    </location>
</feature>
<dbReference type="RefSeq" id="WP_112568466.1">
    <property type="nucleotide sequence ID" value="NZ_CP043450.1"/>
</dbReference>
<keyword evidence="7" id="KW-1185">Reference proteome</keyword>
<dbReference type="KEGG" id="mrub:DEO27_024600"/>
<dbReference type="PANTHER" id="PTHR23521:SF3">
    <property type="entry name" value="MFS TRANSPORTER"/>
    <property type="match status" value="1"/>
</dbReference>
<sequence length="386" mass="41277">MTRILPVIVLSQFFCTSLWFAGNAVMGDIAKQLQLEPSYLAYLTSAVQLGFITGTLVFAILSIADRFSPVRVFFICALIAAAVNALACLPGTDATIILVLRYTTGFFLAGIYPVGMKIASDHYPQGLGKALGFLVGALVLGTSFPHLLKSLMAALPWRYVILSTSILAAIGGCAMVLLVPDGPARKPGAALNPATFLKNFGNRQFRSAAFGYFGHMWELYAFWAFVPVMLSAYNSRYSDANLNVPLLSFLIIGVGAFACVGSGIISGYIGVKKVATMALTISGVCCLVSPLFLFAGSAWILIVFLLVWSMAVIADSPLFSTLIAQNADQQLKGTALTIVNCIGFAITIVSIQLITALRTVENARYIYMLLAIGPLLGLLALLKRSQ</sequence>
<dbReference type="InterPro" id="IPR036259">
    <property type="entry name" value="MFS_trans_sf"/>
</dbReference>
<dbReference type="EMBL" id="CP043450">
    <property type="protein sequence ID" value="QEM13056.1"/>
    <property type="molecule type" value="Genomic_DNA"/>
</dbReference>
<feature type="transmembrane region" description="Helical" evidence="4">
    <location>
        <begin position="299"/>
        <end position="323"/>
    </location>
</feature>
<dbReference type="Gene3D" id="1.20.1250.20">
    <property type="entry name" value="MFS general substrate transporter like domains"/>
    <property type="match status" value="1"/>
</dbReference>
<dbReference type="PANTHER" id="PTHR23521">
    <property type="entry name" value="TRANSPORTER MFS SUPERFAMILY"/>
    <property type="match status" value="1"/>
</dbReference>
<dbReference type="OrthoDB" id="9781976at2"/>
<organism evidence="6 7">
    <name type="scientific">Mucilaginibacter rubeus</name>
    <dbReference type="NCBI Taxonomy" id="2027860"/>
    <lineage>
        <taxon>Bacteria</taxon>
        <taxon>Pseudomonadati</taxon>
        <taxon>Bacteroidota</taxon>
        <taxon>Sphingobacteriia</taxon>
        <taxon>Sphingobacteriales</taxon>
        <taxon>Sphingobacteriaceae</taxon>
        <taxon>Mucilaginibacter</taxon>
    </lineage>
</organism>
<evidence type="ECO:0000256" key="1">
    <source>
        <dbReference type="ARBA" id="ARBA00022692"/>
    </source>
</evidence>
<accession>A0A5C1I5B9</accession>
<evidence type="ECO:0000256" key="3">
    <source>
        <dbReference type="ARBA" id="ARBA00023136"/>
    </source>
</evidence>
<feature type="transmembrane region" description="Helical" evidence="4">
    <location>
        <begin position="39"/>
        <end position="63"/>
    </location>
</feature>
<feature type="transmembrane region" description="Helical" evidence="4">
    <location>
        <begin position="208"/>
        <end position="226"/>
    </location>
</feature>
<evidence type="ECO:0000256" key="2">
    <source>
        <dbReference type="ARBA" id="ARBA00022989"/>
    </source>
</evidence>
<reference evidence="6" key="1">
    <citation type="submission" date="2019-08" db="EMBL/GenBank/DDBJ databases">
        <title>Comparative genome analysis confer to the adaptation heavy metal polluted environment.</title>
        <authorList>
            <person name="Li Y."/>
        </authorList>
    </citation>
    <scope>NUCLEOTIDE SEQUENCE [LARGE SCALE GENOMIC DNA]</scope>
    <source>
        <strain evidence="6">P1</strain>
    </source>
</reference>
<feature type="transmembrane region" description="Helical" evidence="4">
    <location>
        <begin position="335"/>
        <end position="357"/>
    </location>
</feature>
<evidence type="ECO:0000313" key="6">
    <source>
        <dbReference type="EMBL" id="QEM13056.1"/>
    </source>
</evidence>